<dbReference type="RefSeq" id="WP_197500390.1">
    <property type="nucleotide sequence ID" value="NZ_FCOK02000075.1"/>
</dbReference>
<feature type="transmembrane region" description="Helical" evidence="1">
    <location>
        <begin position="238"/>
        <end position="256"/>
    </location>
</feature>
<protein>
    <submittedName>
        <fullName evidence="2">Uncharacterized protein</fullName>
    </submittedName>
</protein>
<keyword evidence="1" id="KW-1133">Transmembrane helix</keyword>
<feature type="transmembrane region" description="Helical" evidence="1">
    <location>
        <begin position="335"/>
        <end position="361"/>
    </location>
</feature>
<reference evidence="2 3" key="1">
    <citation type="submission" date="2016-01" db="EMBL/GenBank/DDBJ databases">
        <authorList>
            <person name="Oliw E.H."/>
        </authorList>
    </citation>
    <scope>NUCLEOTIDE SEQUENCE [LARGE SCALE GENOMIC DNA]</scope>
    <source>
        <strain evidence="2">LMG 27134</strain>
    </source>
</reference>
<name>A0A158J850_9BURK</name>
<gene>
    <name evidence="2" type="ORF">AWB69_07341</name>
</gene>
<organism evidence="2 3">
    <name type="scientific">Caballeronia udeis</name>
    <dbReference type="NCBI Taxonomy" id="1232866"/>
    <lineage>
        <taxon>Bacteria</taxon>
        <taxon>Pseudomonadati</taxon>
        <taxon>Pseudomonadota</taxon>
        <taxon>Betaproteobacteria</taxon>
        <taxon>Burkholderiales</taxon>
        <taxon>Burkholderiaceae</taxon>
        <taxon>Caballeronia</taxon>
    </lineage>
</organism>
<dbReference type="Proteomes" id="UP000054683">
    <property type="component" value="Unassembled WGS sequence"/>
</dbReference>
<feature type="transmembrane region" description="Helical" evidence="1">
    <location>
        <begin position="207"/>
        <end position="232"/>
    </location>
</feature>
<feature type="transmembrane region" description="Helical" evidence="1">
    <location>
        <begin position="137"/>
        <end position="157"/>
    </location>
</feature>
<evidence type="ECO:0000313" key="3">
    <source>
        <dbReference type="Proteomes" id="UP000054683"/>
    </source>
</evidence>
<feature type="transmembrane region" description="Helical" evidence="1">
    <location>
        <begin position="177"/>
        <end position="195"/>
    </location>
</feature>
<sequence length="425" mass="47050">MKPVRAAPAGERGSQLYPGAAKSILHSDNTRNALFDLSLLSGLLLLSLECTQVGGAQLNQFWALIVFALLLVGRRVHVMGREVLAYFLFLGVAVWLTLFAGYPHIKEIEQIIKFALVYPVFYLVGRQLGRHYLENPLPYGYVILIGFFLFQIALQKLDIPYVYKEVEFMQDAIHGSFLERNWFALFFFGASYMLFLQSERKPFDVSILLAFGVANALISESKTVLIPCGIVLLTQLKGYNSIKLLLLALGGGLYYWRFGGELSGDMLNVRLEEERGLAFTISVGLIAQDWLGHGFGFVESFFSTSVVSVKGLGAGTNSVFSSPLDLMLIAGIPGLIMWMVFFCGLGLGWATVICLAPIAAWSISNPLHQNETAYFLLGYLVSWGRDGTFIAARAVRSVRSQAGRFVSPVRVRPRAQPVRVHGEPT</sequence>
<feature type="transmembrane region" description="Helical" evidence="1">
    <location>
        <begin position="83"/>
        <end position="102"/>
    </location>
</feature>
<accession>A0A158J850</accession>
<keyword evidence="1" id="KW-0472">Membrane</keyword>
<proteinExistence type="predicted"/>
<dbReference type="EMBL" id="FCOK02000075">
    <property type="protein sequence ID" value="SAL65028.1"/>
    <property type="molecule type" value="Genomic_DNA"/>
</dbReference>
<evidence type="ECO:0000313" key="2">
    <source>
        <dbReference type="EMBL" id="SAL65028.1"/>
    </source>
</evidence>
<evidence type="ECO:0000256" key="1">
    <source>
        <dbReference type="SAM" id="Phobius"/>
    </source>
</evidence>
<dbReference type="AlphaFoldDB" id="A0A158J850"/>
<keyword evidence="1" id="KW-0812">Transmembrane</keyword>